<evidence type="ECO:0000256" key="3">
    <source>
        <dbReference type="ARBA" id="ARBA00022840"/>
    </source>
</evidence>
<dbReference type="AlphaFoldDB" id="A0A7G2CET8"/>
<dbReference type="GO" id="GO:0015631">
    <property type="term" value="F:tubulin binding"/>
    <property type="evidence" value="ECO:0007669"/>
    <property type="project" value="TreeGrafter"/>
</dbReference>
<dbReference type="Proteomes" id="UP000515908">
    <property type="component" value="Chromosome 10"/>
</dbReference>
<gene>
    <name evidence="6" type="ORF">ADEAN_000553500</name>
</gene>
<dbReference type="Gene3D" id="3.30.470.20">
    <property type="entry name" value="ATP-grasp fold, B domain"/>
    <property type="match status" value="1"/>
</dbReference>
<dbReference type="GO" id="GO:0046872">
    <property type="term" value="F:metal ion binding"/>
    <property type="evidence" value="ECO:0007669"/>
    <property type="project" value="InterPro"/>
</dbReference>
<dbReference type="GO" id="GO:0005524">
    <property type="term" value="F:ATP binding"/>
    <property type="evidence" value="ECO:0007669"/>
    <property type="project" value="UniProtKB-UniRule"/>
</dbReference>
<dbReference type="GO" id="GO:0000226">
    <property type="term" value="P:microtubule cytoskeleton organization"/>
    <property type="evidence" value="ECO:0007669"/>
    <property type="project" value="TreeGrafter"/>
</dbReference>
<evidence type="ECO:0000313" key="7">
    <source>
        <dbReference type="Proteomes" id="UP000515908"/>
    </source>
</evidence>
<sequence length="549" mass="62547">MSSVRNSVVDTVTQNKISAALHVYLKPSSHPLRKSAFFFPRMRDTDETVLQSHEGLVQVESLGSATPLFCILSSSCEYYALRLPLLKAGFKRISAADTVCTPPNLIWGRSIPFREITHPETGERRYQIATPTSPEQTVNYEALKMPHPFQRFNHFPLSHRNIGCKRGLGMNLRRLETFIEAQTFSKAETMERFDFVPKTWFYPREKDLLIEEFKKASPKKMYIWKPARGSCGRGICITHGGVERQPVWERLMAEIETRKSDVTGRPLKEYVVQEYLDNPLLLDGRKMDLRLYVCVTSYDPLVIYLHEEGLVRLAATSYGGEGGAQDILNKDRFKYLTNYSIGRKYKSTEQQTVESAVGATDAQVVSDPPEGSVPDVELKWDLPRFYRFITDHHGAAALEKLRKDIALVINRTMMATKPIISAALRRVDTVGSFVELYGFDIMIDAHLKPYLVEVNTLPSLESSSPFDYSTKTNVVSDLLNLAQLRPFERDIDRLGLICEDKNVLRVPPPACMDHVYSLEQQNSMVWQQLSDQENNAYRLQDELDTSEGV</sequence>
<feature type="domain" description="ATP-grasp" evidence="5">
    <location>
        <begin position="423"/>
        <end position="483"/>
    </location>
</feature>
<dbReference type="InterPro" id="IPR011761">
    <property type="entry name" value="ATP-grasp"/>
</dbReference>
<organism evidence="6 7">
    <name type="scientific">Angomonas deanei</name>
    <dbReference type="NCBI Taxonomy" id="59799"/>
    <lineage>
        <taxon>Eukaryota</taxon>
        <taxon>Discoba</taxon>
        <taxon>Euglenozoa</taxon>
        <taxon>Kinetoplastea</taxon>
        <taxon>Metakinetoplastina</taxon>
        <taxon>Trypanosomatida</taxon>
        <taxon>Trypanosomatidae</taxon>
        <taxon>Strigomonadinae</taxon>
        <taxon>Angomonas</taxon>
    </lineage>
</organism>
<evidence type="ECO:0000256" key="4">
    <source>
        <dbReference type="PROSITE-ProRule" id="PRU00409"/>
    </source>
</evidence>
<dbReference type="Pfam" id="PF03133">
    <property type="entry name" value="TTL"/>
    <property type="match status" value="2"/>
</dbReference>
<dbReference type="VEuPathDB" id="TriTrypDB:ADEAN_000553500"/>
<keyword evidence="7" id="KW-1185">Reference proteome</keyword>
<dbReference type="OrthoDB" id="202825at2759"/>
<dbReference type="PANTHER" id="PTHR12241:SF159">
    <property type="entry name" value="TUBULIN-TYROSINE LIGASE-LIKE PROTEIN, CONSERVED"/>
    <property type="match status" value="1"/>
</dbReference>
<evidence type="ECO:0000256" key="2">
    <source>
        <dbReference type="ARBA" id="ARBA00022741"/>
    </source>
</evidence>
<dbReference type="PROSITE" id="PS51221">
    <property type="entry name" value="TTL"/>
    <property type="match status" value="1"/>
</dbReference>
<proteinExistence type="predicted"/>
<dbReference type="EMBL" id="LR877154">
    <property type="protein sequence ID" value="CAD2218049.1"/>
    <property type="molecule type" value="Genomic_DNA"/>
</dbReference>
<keyword evidence="1 6" id="KW-0436">Ligase</keyword>
<dbReference type="InterPro" id="IPR004344">
    <property type="entry name" value="TTL/TTLL_fam"/>
</dbReference>
<dbReference type="SUPFAM" id="SSF56059">
    <property type="entry name" value="Glutathione synthetase ATP-binding domain-like"/>
    <property type="match status" value="1"/>
</dbReference>
<evidence type="ECO:0000313" key="6">
    <source>
        <dbReference type="EMBL" id="CAD2218049.1"/>
    </source>
</evidence>
<evidence type="ECO:0000259" key="5">
    <source>
        <dbReference type="PROSITE" id="PS50975"/>
    </source>
</evidence>
<dbReference type="GO" id="GO:0070740">
    <property type="term" value="F:tubulin-glutamic acid ligase activity"/>
    <property type="evidence" value="ECO:0007669"/>
    <property type="project" value="TreeGrafter"/>
</dbReference>
<reference evidence="6 7" key="1">
    <citation type="submission" date="2020-08" db="EMBL/GenBank/DDBJ databases">
        <authorList>
            <person name="Newling K."/>
            <person name="Davey J."/>
            <person name="Forrester S."/>
        </authorList>
    </citation>
    <scope>NUCLEOTIDE SEQUENCE [LARGE SCALE GENOMIC DNA]</scope>
    <source>
        <strain evidence="7">Crithidia deanei Carvalho (ATCC PRA-265)</strain>
    </source>
</reference>
<evidence type="ECO:0000256" key="1">
    <source>
        <dbReference type="ARBA" id="ARBA00022598"/>
    </source>
</evidence>
<protein>
    <submittedName>
        <fullName evidence="6">Tubulin-tyrosine ligase family, putative</fullName>
    </submittedName>
</protein>
<keyword evidence="3 4" id="KW-0067">ATP-binding</keyword>
<keyword evidence="2 4" id="KW-0547">Nucleotide-binding</keyword>
<name>A0A7G2CET8_9TRYP</name>
<accession>A0A7G2CET8</accession>
<dbReference type="GO" id="GO:0036064">
    <property type="term" value="C:ciliary basal body"/>
    <property type="evidence" value="ECO:0007669"/>
    <property type="project" value="TreeGrafter"/>
</dbReference>
<dbReference type="PROSITE" id="PS50975">
    <property type="entry name" value="ATP_GRASP"/>
    <property type="match status" value="1"/>
</dbReference>
<dbReference type="PANTHER" id="PTHR12241">
    <property type="entry name" value="TUBULIN POLYGLUTAMYLASE"/>
    <property type="match status" value="1"/>
</dbReference>